<evidence type="ECO:0000256" key="3">
    <source>
        <dbReference type="ARBA" id="ARBA00022729"/>
    </source>
</evidence>
<evidence type="ECO:0000256" key="2">
    <source>
        <dbReference type="ARBA" id="ARBA00006275"/>
    </source>
</evidence>
<evidence type="ECO:0000256" key="5">
    <source>
        <dbReference type="ARBA" id="ARBA00023237"/>
    </source>
</evidence>
<evidence type="ECO:0000259" key="6">
    <source>
        <dbReference type="Pfam" id="PF07980"/>
    </source>
</evidence>
<feature type="domain" description="RagB/SusD" evidence="6">
    <location>
        <begin position="368"/>
        <end position="529"/>
    </location>
</feature>
<dbReference type="Pfam" id="PF07980">
    <property type="entry name" value="SusD_RagB"/>
    <property type="match status" value="1"/>
</dbReference>
<comment type="subcellular location">
    <subcellularLocation>
        <location evidence="1">Cell outer membrane</location>
    </subcellularLocation>
</comment>
<dbReference type="EMBL" id="VRTY01000036">
    <property type="protein sequence ID" value="TXK46105.1"/>
    <property type="molecule type" value="Genomic_DNA"/>
</dbReference>
<proteinExistence type="inferred from homology"/>
<dbReference type="SUPFAM" id="SSF48452">
    <property type="entry name" value="TPR-like"/>
    <property type="match status" value="1"/>
</dbReference>
<dbReference type="PROSITE" id="PS51257">
    <property type="entry name" value="PROKAR_LIPOPROTEIN"/>
    <property type="match status" value="1"/>
</dbReference>
<dbReference type="CDD" id="cd08977">
    <property type="entry name" value="SusD"/>
    <property type="match status" value="1"/>
</dbReference>
<dbReference type="GO" id="GO:0009279">
    <property type="term" value="C:cell outer membrane"/>
    <property type="evidence" value="ECO:0007669"/>
    <property type="project" value="UniProtKB-SubCell"/>
</dbReference>
<comment type="similarity">
    <text evidence="2">Belongs to the SusD family.</text>
</comment>
<reference evidence="7 8" key="1">
    <citation type="submission" date="2019-08" db="EMBL/GenBank/DDBJ databases">
        <authorList>
            <person name="Shi S."/>
        </authorList>
    </citation>
    <scope>NUCLEOTIDE SEQUENCE [LARGE SCALE GENOMIC DNA]</scope>
    <source>
        <strain evidence="7 8">GY10130</strain>
    </source>
</reference>
<evidence type="ECO:0000313" key="8">
    <source>
        <dbReference type="Proteomes" id="UP000321926"/>
    </source>
</evidence>
<keyword evidence="4" id="KW-0472">Membrane</keyword>
<dbReference type="Proteomes" id="UP000321926">
    <property type="component" value="Unassembled WGS sequence"/>
</dbReference>
<protein>
    <submittedName>
        <fullName evidence="7">RagB/SusD family nutrient uptake outer membrane protein</fullName>
    </submittedName>
</protein>
<gene>
    <name evidence="7" type="ORF">FVR03_11125</name>
</gene>
<evidence type="ECO:0000313" key="7">
    <source>
        <dbReference type="EMBL" id="TXK46105.1"/>
    </source>
</evidence>
<dbReference type="Gene3D" id="1.10.3780.10">
    <property type="entry name" value="SusD-like"/>
    <property type="match status" value="1"/>
</dbReference>
<organism evidence="7 8">
    <name type="scientific">Pontibacter qinzhouensis</name>
    <dbReference type="NCBI Taxonomy" id="2603253"/>
    <lineage>
        <taxon>Bacteria</taxon>
        <taxon>Pseudomonadati</taxon>
        <taxon>Bacteroidota</taxon>
        <taxon>Cytophagia</taxon>
        <taxon>Cytophagales</taxon>
        <taxon>Hymenobacteraceae</taxon>
        <taxon>Pontibacter</taxon>
    </lineage>
</organism>
<name>A0A5C8K8L2_9BACT</name>
<dbReference type="InterPro" id="IPR012944">
    <property type="entry name" value="SusD_RagB_dom"/>
</dbReference>
<evidence type="ECO:0000256" key="1">
    <source>
        <dbReference type="ARBA" id="ARBA00004442"/>
    </source>
</evidence>
<dbReference type="Gene3D" id="1.25.40.390">
    <property type="match status" value="1"/>
</dbReference>
<keyword evidence="5" id="KW-0998">Cell outer membrane</keyword>
<dbReference type="InterPro" id="IPR011990">
    <property type="entry name" value="TPR-like_helical_dom_sf"/>
</dbReference>
<dbReference type="RefSeq" id="WP_147921826.1">
    <property type="nucleotide sequence ID" value="NZ_VRTY01000036.1"/>
</dbReference>
<dbReference type="OrthoDB" id="9792139at2"/>
<accession>A0A5C8K8L2</accession>
<comment type="caution">
    <text evidence="7">The sequence shown here is derived from an EMBL/GenBank/DDBJ whole genome shotgun (WGS) entry which is preliminary data.</text>
</comment>
<dbReference type="Gene3D" id="1.25.40.10">
    <property type="entry name" value="Tetratricopeptide repeat domain"/>
    <property type="match status" value="1"/>
</dbReference>
<sequence>MNIKLIRNLALAGFLTFTAACDHNLDIEPKVGVVSSVVYTDFSNYKPILAKLYAGYATNGQQGPTGRPDILGIDENFSNYLRQYWQAQELPTDEAVIAWNDGNLRDLHEMDWTPANEFIRVIYNRIYYQVALTNEFIRETTDDLLSSRGITGTNLEEAKRFRAEARFLRALSYWHAIDLFGNVPFVTEEDAVGNFFPEQTNRAALFAYVESELLAIEPELAEARQNEYGRADKAAAWTLLTKLYLNAEVYTGQARYTDAVTYAKRVIEAGFTLDPVYEHLFLADNHTSPEIIFPITFDGTRTITYGGMTYLVHAPVGGSMVPADFGINGGWGGLRTTRSIVELFSDITGNTDSRANFYTDGQNLDIEDVFSFTEGYPIIKFRNVTSTGQAGSDRVGDHPDTDFPMFRLADVYLMYAEAVLRGGTGGSATEALQYINQLRTRAYGNASGNINANQMTLNFILDERARELKWEAHRRTDLIRFNRFTPDTYVWAWKGGVKEGRGVESYRNLYSIPSTDLTANPNLVQNPGYRR</sequence>
<dbReference type="AlphaFoldDB" id="A0A5C8K8L2"/>
<evidence type="ECO:0000256" key="4">
    <source>
        <dbReference type="ARBA" id="ARBA00023136"/>
    </source>
</evidence>
<keyword evidence="3" id="KW-0732">Signal</keyword>
<keyword evidence="8" id="KW-1185">Reference proteome</keyword>